<keyword evidence="2" id="KW-0812">Transmembrane</keyword>
<feature type="region of interest" description="Disordered" evidence="1">
    <location>
        <begin position="121"/>
        <end position="178"/>
    </location>
</feature>
<name>A0A5E8AYM0_9ASCO</name>
<gene>
    <name evidence="3" type="ORF">SAPINGB_P000139</name>
</gene>
<sequence>MQKLVSTSILSALTITRVMQTTIIIPVFGLSMFLILGKACNRMPSNSKYRYRIPEKCSIVESKSNTPRPTDIVVVLISGLLLIWVCVVWTLHVIVGRIESTRQVEDSSENEEEIPLAQLRSRSEEEDYHQQQQHLLQQQQGNLEPANPPLTPIHSPSAALVSGNSESANAVSVTPTTTNSETIMTAPRNSIMIEVDVRQYTQRIEVFIWTWIHRGDLLASALSVAVCSITSADLMEAGEYGKLSGSHGKRLAVGVLTMVLGFLFLASWTVIAVPVKSYVKRNERAAVARQNRLERS</sequence>
<dbReference type="EMBL" id="CABVLU010000001">
    <property type="protein sequence ID" value="VVT43774.1"/>
    <property type="molecule type" value="Genomic_DNA"/>
</dbReference>
<reference evidence="3 4" key="1">
    <citation type="submission" date="2019-09" db="EMBL/GenBank/DDBJ databases">
        <authorList>
            <person name="Brejova B."/>
        </authorList>
    </citation>
    <scope>NUCLEOTIDE SEQUENCE [LARGE SCALE GENOMIC DNA]</scope>
</reference>
<feature type="transmembrane region" description="Helical" evidence="2">
    <location>
        <begin position="251"/>
        <end position="271"/>
    </location>
</feature>
<evidence type="ECO:0000313" key="3">
    <source>
        <dbReference type="EMBL" id="VVT43774.1"/>
    </source>
</evidence>
<feature type="compositionally biased region" description="Polar residues" evidence="1">
    <location>
        <begin position="162"/>
        <end position="178"/>
    </location>
</feature>
<evidence type="ECO:0000256" key="2">
    <source>
        <dbReference type="SAM" id="Phobius"/>
    </source>
</evidence>
<dbReference type="RefSeq" id="XP_031850754.1">
    <property type="nucleotide sequence ID" value="XM_031994863.1"/>
</dbReference>
<keyword evidence="2" id="KW-0472">Membrane</keyword>
<organism evidence="3 4">
    <name type="scientific">Magnusiomyces paraingens</name>
    <dbReference type="NCBI Taxonomy" id="2606893"/>
    <lineage>
        <taxon>Eukaryota</taxon>
        <taxon>Fungi</taxon>
        <taxon>Dikarya</taxon>
        <taxon>Ascomycota</taxon>
        <taxon>Saccharomycotina</taxon>
        <taxon>Dipodascomycetes</taxon>
        <taxon>Dipodascales</taxon>
        <taxon>Dipodascaceae</taxon>
        <taxon>Magnusiomyces</taxon>
    </lineage>
</organism>
<protein>
    <recommendedName>
        <fullName evidence="5">Transmembrane protein</fullName>
    </recommendedName>
</protein>
<proteinExistence type="predicted"/>
<dbReference type="AlphaFoldDB" id="A0A5E8AYM0"/>
<dbReference type="GeneID" id="43578963"/>
<keyword evidence="2" id="KW-1133">Transmembrane helix</keyword>
<evidence type="ECO:0008006" key="5">
    <source>
        <dbReference type="Google" id="ProtNLM"/>
    </source>
</evidence>
<evidence type="ECO:0000256" key="1">
    <source>
        <dbReference type="SAM" id="MobiDB-lite"/>
    </source>
</evidence>
<feature type="compositionally biased region" description="Low complexity" evidence="1">
    <location>
        <begin position="130"/>
        <end position="140"/>
    </location>
</feature>
<dbReference type="Proteomes" id="UP000398389">
    <property type="component" value="Unassembled WGS sequence"/>
</dbReference>
<accession>A0A5E8AYM0</accession>
<evidence type="ECO:0000313" key="4">
    <source>
        <dbReference type="Proteomes" id="UP000398389"/>
    </source>
</evidence>
<feature type="transmembrane region" description="Helical" evidence="2">
    <location>
        <begin position="72"/>
        <end position="95"/>
    </location>
</feature>
<keyword evidence="4" id="KW-1185">Reference proteome</keyword>